<organism evidence="2 3">
    <name type="scientific">Pinctada imbricata</name>
    <name type="common">Atlantic pearl-oyster</name>
    <name type="synonym">Pinctada martensii</name>
    <dbReference type="NCBI Taxonomy" id="66713"/>
    <lineage>
        <taxon>Eukaryota</taxon>
        <taxon>Metazoa</taxon>
        <taxon>Spiralia</taxon>
        <taxon>Lophotrochozoa</taxon>
        <taxon>Mollusca</taxon>
        <taxon>Bivalvia</taxon>
        <taxon>Autobranchia</taxon>
        <taxon>Pteriomorphia</taxon>
        <taxon>Pterioida</taxon>
        <taxon>Pterioidea</taxon>
        <taxon>Pteriidae</taxon>
        <taxon>Pinctada</taxon>
    </lineage>
</organism>
<sequence length="346" mass="37999">MLFSFINKDLSSGAEHVCRHMAAMNLSQQSSLDSVGEPPGMIQTPQYIIQGQPQGYQPNTMGQVRDVTQYIIQGKPQGYQPYTMGQVRDVTQYIIQGQPQGYQPNTMGQPQFYQNQNIAGQPNVRYVYPVNYQVAGQGQGSQVPVATDNQNQTITQNIGQPFVTQYGPSCSGVPMPSAQNVDTYPNFSSQSTYSIPQSENLQNFQSSYPLPFSQSSFVQNPSQVFYSNVPCSQTVPGYSYGTNQGPYQSGTTPPSQQPPQPQSANLPVQTLQGQQVNVVPAVQTPSAPQFTSLYPNMQQQCQGQPQFRQSNPAVLQIPGVQQQHNLNLNPVGVSQTYSPGYTEYAN</sequence>
<gene>
    <name evidence="2" type="ORF">FSP39_023233</name>
</gene>
<accession>A0AA88YK95</accession>
<evidence type="ECO:0000256" key="1">
    <source>
        <dbReference type="SAM" id="MobiDB-lite"/>
    </source>
</evidence>
<dbReference type="AlphaFoldDB" id="A0AA88YK95"/>
<protein>
    <submittedName>
        <fullName evidence="2">Uncharacterized protein</fullName>
    </submittedName>
</protein>
<reference evidence="2" key="1">
    <citation type="submission" date="2019-08" db="EMBL/GenBank/DDBJ databases">
        <title>The improved chromosome-level genome for the pearl oyster Pinctada fucata martensii using PacBio sequencing and Hi-C.</title>
        <authorList>
            <person name="Zheng Z."/>
        </authorList>
    </citation>
    <scope>NUCLEOTIDE SEQUENCE</scope>
    <source>
        <strain evidence="2">ZZ-2019</strain>
        <tissue evidence="2">Adductor muscle</tissue>
    </source>
</reference>
<name>A0AA88YK95_PINIB</name>
<feature type="region of interest" description="Disordered" evidence="1">
    <location>
        <begin position="240"/>
        <end position="265"/>
    </location>
</feature>
<dbReference type="EMBL" id="VSWD01000003">
    <property type="protein sequence ID" value="KAK3106594.1"/>
    <property type="molecule type" value="Genomic_DNA"/>
</dbReference>
<evidence type="ECO:0000313" key="2">
    <source>
        <dbReference type="EMBL" id="KAK3106594.1"/>
    </source>
</evidence>
<proteinExistence type="predicted"/>
<evidence type="ECO:0000313" key="3">
    <source>
        <dbReference type="Proteomes" id="UP001186944"/>
    </source>
</evidence>
<dbReference type="Proteomes" id="UP001186944">
    <property type="component" value="Unassembled WGS sequence"/>
</dbReference>
<keyword evidence="3" id="KW-1185">Reference proteome</keyword>
<comment type="caution">
    <text evidence="2">The sequence shown here is derived from an EMBL/GenBank/DDBJ whole genome shotgun (WGS) entry which is preliminary data.</text>
</comment>